<name>A0A7C8J2J8_ORBOL</name>
<accession>A0A7C8J2J8</accession>
<dbReference type="AlphaFoldDB" id="A0A7C8J2J8"/>
<dbReference type="Proteomes" id="UP000475325">
    <property type="component" value="Unassembled WGS sequence"/>
</dbReference>
<gene>
    <name evidence="1" type="ORF">TWF102_011754</name>
</gene>
<dbReference type="EMBL" id="WIQW01000094">
    <property type="protein sequence ID" value="KAF3084974.1"/>
    <property type="molecule type" value="Genomic_DNA"/>
</dbReference>
<evidence type="ECO:0000313" key="2">
    <source>
        <dbReference type="Proteomes" id="UP000475325"/>
    </source>
</evidence>
<protein>
    <submittedName>
        <fullName evidence="1">Uncharacterized protein</fullName>
    </submittedName>
</protein>
<sequence length="102" mass="11107">MGYQLHATPRLVVSNNLALRSPSPGVHQWQIGGVSNVREVGVLVAWLYGTSRLSTCFKLLDIELTSGQYVAGPFFRTKDNACTYAISDNLRCSSMTANPSLS</sequence>
<proteinExistence type="predicted"/>
<organism evidence="1 2">
    <name type="scientific">Orbilia oligospora</name>
    <name type="common">Nematode-trapping fungus</name>
    <name type="synonym">Arthrobotrys oligospora</name>
    <dbReference type="NCBI Taxonomy" id="2813651"/>
    <lineage>
        <taxon>Eukaryota</taxon>
        <taxon>Fungi</taxon>
        <taxon>Dikarya</taxon>
        <taxon>Ascomycota</taxon>
        <taxon>Pezizomycotina</taxon>
        <taxon>Orbiliomycetes</taxon>
        <taxon>Orbiliales</taxon>
        <taxon>Orbiliaceae</taxon>
        <taxon>Orbilia</taxon>
    </lineage>
</organism>
<reference evidence="1 2" key="1">
    <citation type="submission" date="2019-06" db="EMBL/GenBank/DDBJ databases">
        <authorList>
            <person name="Palmer J.M."/>
        </authorList>
    </citation>
    <scope>NUCLEOTIDE SEQUENCE [LARGE SCALE GENOMIC DNA]</scope>
    <source>
        <strain evidence="1 2">TWF102</strain>
    </source>
</reference>
<evidence type="ECO:0000313" key="1">
    <source>
        <dbReference type="EMBL" id="KAF3084974.1"/>
    </source>
</evidence>
<comment type="caution">
    <text evidence="1">The sequence shown here is derived from an EMBL/GenBank/DDBJ whole genome shotgun (WGS) entry which is preliminary data.</text>
</comment>